<evidence type="ECO:0000256" key="1">
    <source>
        <dbReference type="SAM" id="MobiDB-lite"/>
    </source>
</evidence>
<comment type="caution">
    <text evidence="2">The sequence shown here is derived from an EMBL/GenBank/DDBJ whole genome shotgun (WGS) entry which is preliminary data.</text>
</comment>
<gene>
    <name evidence="2" type="ORF">FA13DRAFT_782503</name>
</gene>
<protein>
    <submittedName>
        <fullName evidence="2">Uncharacterized protein</fullName>
    </submittedName>
</protein>
<feature type="region of interest" description="Disordered" evidence="1">
    <location>
        <begin position="50"/>
        <end position="76"/>
    </location>
</feature>
<organism evidence="2 3">
    <name type="scientific">Coprinellus micaceus</name>
    <name type="common">Glistening ink-cap mushroom</name>
    <name type="synonym">Coprinus micaceus</name>
    <dbReference type="NCBI Taxonomy" id="71717"/>
    <lineage>
        <taxon>Eukaryota</taxon>
        <taxon>Fungi</taxon>
        <taxon>Dikarya</taxon>
        <taxon>Basidiomycota</taxon>
        <taxon>Agaricomycotina</taxon>
        <taxon>Agaricomycetes</taxon>
        <taxon>Agaricomycetidae</taxon>
        <taxon>Agaricales</taxon>
        <taxon>Agaricineae</taxon>
        <taxon>Psathyrellaceae</taxon>
        <taxon>Coprinellus</taxon>
    </lineage>
</organism>
<sequence length="109" mass="12310">MASPAQSHNGHRMPRKLGWWLGFLAFLLSSPYSVRCRGRKKLFSLHLFPRLESTGPNDFGQKKSSLNLENDTPPPTVVSILTERGPIPPFNSEKSQQQHVLRQYVGVDP</sequence>
<dbReference type="Proteomes" id="UP000298030">
    <property type="component" value="Unassembled WGS sequence"/>
</dbReference>
<keyword evidence="3" id="KW-1185">Reference proteome</keyword>
<dbReference type="AlphaFoldDB" id="A0A4Y7S6J6"/>
<reference evidence="2 3" key="1">
    <citation type="journal article" date="2019" name="Nat. Ecol. Evol.">
        <title>Megaphylogeny resolves global patterns of mushroom evolution.</title>
        <authorList>
            <person name="Varga T."/>
            <person name="Krizsan K."/>
            <person name="Foldi C."/>
            <person name="Dima B."/>
            <person name="Sanchez-Garcia M."/>
            <person name="Sanchez-Ramirez S."/>
            <person name="Szollosi G.J."/>
            <person name="Szarkandi J.G."/>
            <person name="Papp V."/>
            <person name="Albert L."/>
            <person name="Andreopoulos W."/>
            <person name="Angelini C."/>
            <person name="Antonin V."/>
            <person name="Barry K.W."/>
            <person name="Bougher N.L."/>
            <person name="Buchanan P."/>
            <person name="Buyck B."/>
            <person name="Bense V."/>
            <person name="Catcheside P."/>
            <person name="Chovatia M."/>
            <person name="Cooper J."/>
            <person name="Damon W."/>
            <person name="Desjardin D."/>
            <person name="Finy P."/>
            <person name="Geml J."/>
            <person name="Haridas S."/>
            <person name="Hughes K."/>
            <person name="Justo A."/>
            <person name="Karasinski D."/>
            <person name="Kautmanova I."/>
            <person name="Kiss B."/>
            <person name="Kocsube S."/>
            <person name="Kotiranta H."/>
            <person name="LaButti K.M."/>
            <person name="Lechner B.E."/>
            <person name="Liimatainen K."/>
            <person name="Lipzen A."/>
            <person name="Lukacs Z."/>
            <person name="Mihaltcheva S."/>
            <person name="Morgado L.N."/>
            <person name="Niskanen T."/>
            <person name="Noordeloos M.E."/>
            <person name="Ohm R.A."/>
            <person name="Ortiz-Santana B."/>
            <person name="Ovrebo C."/>
            <person name="Racz N."/>
            <person name="Riley R."/>
            <person name="Savchenko A."/>
            <person name="Shiryaev A."/>
            <person name="Soop K."/>
            <person name="Spirin V."/>
            <person name="Szebenyi C."/>
            <person name="Tomsovsky M."/>
            <person name="Tulloss R.E."/>
            <person name="Uehling J."/>
            <person name="Grigoriev I.V."/>
            <person name="Vagvolgyi C."/>
            <person name="Papp T."/>
            <person name="Martin F.M."/>
            <person name="Miettinen O."/>
            <person name="Hibbett D.S."/>
            <person name="Nagy L.G."/>
        </authorList>
    </citation>
    <scope>NUCLEOTIDE SEQUENCE [LARGE SCALE GENOMIC DNA]</scope>
    <source>
        <strain evidence="2 3">FP101781</strain>
    </source>
</reference>
<evidence type="ECO:0000313" key="2">
    <source>
        <dbReference type="EMBL" id="TEB17023.1"/>
    </source>
</evidence>
<proteinExistence type="predicted"/>
<accession>A0A4Y7S6J6</accession>
<evidence type="ECO:0000313" key="3">
    <source>
        <dbReference type="Proteomes" id="UP000298030"/>
    </source>
</evidence>
<dbReference type="EMBL" id="QPFP01000314">
    <property type="protein sequence ID" value="TEB17023.1"/>
    <property type="molecule type" value="Genomic_DNA"/>
</dbReference>
<name>A0A4Y7S6J6_COPMI</name>